<comment type="caution">
    <text evidence="1">The sequence shown here is derived from an EMBL/GenBank/DDBJ whole genome shotgun (WGS) entry which is preliminary data.</text>
</comment>
<gene>
    <name evidence="1" type="ORF">M6B38_181730</name>
</gene>
<dbReference type="AlphaFoldDB" id="A0AAX6EMF4"/>
<dbReference type="EMBL" id="JANAVB010035617">
    <property type="protein sequence ID" value="KAJ6805108.1"/>
    <property type="molecule type" value="Genomic_DNA"/>
</dbReference>
<keyword evidence="2" id="KW-1185">Reference proteome</keyword>
<sequence>MSLSLLKLLFRYFLSISML</sequence>
<name>A0AAX6EMF4_IRIPA</name>
<reference evidence="1" key="2">
    <citation type="submission" date="2023-04" db="EMBL/GenBank/DDBJ databases">
        <authorList>
            <person name="Bruccoleri R.E."/>
            <person name="Oakeley E.J."/>
            <person name="Faust A.-M."/>
            <person name="Dessus-Babus S."/>
            <person name="Altorfer M."/>
            <person name="Burckhardt D."/>
            <person name="Oertli M."/>
            <person name="Naumann U."/>
            <person name="Petersen F."/>
            <person name="Wong J."/>
        </authorList>
    </citation>
    <scope>NUCLEOTIDE SEQUENCE</scope>
    <source>
        <strain evidence="1">GSM-AAB239-AS_SAM_17_03QT</strain>
        <tissue evidence="1">Leaf</tissue>
    </source>
</reference>
<evidence type="ECO:0000313" key="2">
    <source>
        <dbReference type="Proteomes" id="UP001140949"/>
    </source>
</evidence>
<protein>
    <submittedName>
        <fullName evidence="1">Uncharacterized protein</fullName>
    </submittedName>
</protein>
<accession>A0AAX6EMF4</accession>
<evidence type="ECO:0000313" key="1">
    <source>
        <dbReference type="EMBL" id="KAJ6805108.1"/>
    </source>
</evidence>
<organism evidence="1 2">
    <name type="scientific">Iris pallida</name>
    <name type="common">Sweet iris</name>
    <dbReference type="NCBI Taxonomy" id="29817"/>
    <lineage>
        <taxon>Eukaryota</taxon>
        <taxon>Viridiplantae</taxon>
        <taxon>Streptophyta</taxon>
        <taxon>Embryophyta</taxon>
        <taxon>Tracheophyta</taxon>
        <taxon>Spermatophyta</taxon>
        <taxon>Magnoliopsida</taxon>
        <taxon>Liliopsida</taxon>
        <taxon>Asparagales</taxon>
        <taxon>Iridaceae</taxon>
        <taxon>Iridoideae</taxon>
        <taxon>Irideae</taxon>
        <taxon>Iris</taxon>
    </lineage>
</organism>
<dbReference type="Proteomes" id="UP001140949">
    <property type="component" value="Unassembled WGS sequence"/>
</dbReference>
<proteinExistence type="predicted"/>
<reference evidence="1" key="1">
    <citation type="journal article" date="2023" name="GigaByte">
        <title>Genome assembly of the bearded iris, Iris pallida Lam.</title>
        <authorList>
            <person name="Bruccoleri R.E."/>
            <person name="Oakeley E.J."/>
            <person name="Faust A.M.E."/>
            <person name="Altorfer M."/>
            <person name="Dessus-Babus S."/>
            <person name="Burckhardt D."/>
            <person name="Oertli M."/>
            <person name="Naumann U."/>
            <person name="Petersen F."/>
            <person name="Wong J."/>
        </authorList>
    </citation>
    <scope>NUCLEOTIDE SEQUENCE</scope>
    <source>
        <strain evidence="1">GSM-AAB239-AS_SAM_17_03QT</strain>
    </source>
</reference>